<accession>A0A976QR54</accession>
<gene>
    <name evidence="2" type="ORF">MACJ_003290</name>
</gene>
<dbReference type="InterPro" id="IPR036865">
    <property type="entry name" value="CRAL-TRIO_dom_sf"/>
</dbReference>
<dbReference type="AlphaFoldDB" id="A0A976QR54"/>
<evidence type="ECO:0000313" key="3">
    <source>
        <dbReference type="Proteomes" id="UP000244803"/>
    </source>
</evidence>
<dbReference type="EMBL" id="CP056067">
    <property type="protein sequence ID" value="UKJ90032.2"/>
    <property type="molecule type" value="Genomic_DNA"/>
</dbReference>
<dbReference type="PANTHER" id="PTHR46818:SF1">
    <property type="entry name" value="CHROMOSOME UNDETERMINED SCAFFOLD_125, WHOLE GENOME SHOTGUN SEQUENCE"/>
    <property type="match status" value="1"/>
</dbReference>
<dbReference type="Pfam" id="PF00650">
    <property type="entry name" value="CRAL_TRIO"/>
    <property type="match status" value="1"/>
</dbReference>
<dbReference type="SUPFAM" id="SSF46938">
    <property type="entry name" value="CRAL/TRIO N-terminal domain"/>
    <property type="match status" value="1"/>
</dbReference>
<dbReference type="SMART" id="SM00516">
    <property type="entry name" value="SEC14"/>
    <property type="match status" value="1"/>
</dbReference>
<proteinExistence type="predicted"/>
<dbReference type="OrthoDB" id="7777654at2759"/>
<dbReference type="InterPro" id="IPR036273">
    <property type="entry name" value="CRAL/TRIO_N_dom_sf"/>
</dbReference>
<evidence type="ECO:0000259" key="1">
    <source>
        <dbReference type="PROSITE" id="PS50191"/>
    </source>
</evidence>
<organism evidence="2 3">
    <name type="scientific">Theileria orientalis</name>
    <dbReference type="NCBI Taxonomy" id="68886"/>
    <lineage>
        <taxon>Eukaryota</taxon>
        <taxon>Sar</taxon>
        <taxon>Alveolata</taxon>
        <taxon>Apicomplexa</taxon>
        <taxon>Aconoidasida</taxon>
        <taxon>Piroplasmida</taxon>
        <taxon>Theileriidae</taxon>
        <taxon>Theileria</taxon>
    </lineage>
</organism>
<dbReference type="PANTHER" id="PTHR46818">
    <property type="entry name" value="DOMAIN-CONTAINING PROTEIN, PUTATIVE-RELATED"/>
    <property type="match status" value="1"/>
</dbReference>
<sequence>MDFGSSNSVLYGSIEIPTSHVSPYALDESVLIYEPMFEDILSSENRCMFNNVPITEKEEKILEEFMKYISEQCMQKNRWNSKKDTGWLYVMEPEFLRFLYSAKFDYKKALEWIFLNYQFRNSSMLPATLDDIEHELKEGYLYWFGRDKKFRPTLVADVFKLQRLSIEKLVRLIVFCFEFFLRYLHVGGKSENYNVLIDCDNRGIVNLPVQMIIQLTEIMHSKYRGRLNKLYLLDSPNLINLVMKPLRNVLPEGVLKKIVVLNENSKELLVSQYSAHQLQQKFGGTHPNLTRDYYPFHFFPNTTGNTPNCRLEDPSNDRGASSHIDSYAILKLPKSTLYGTCMVLNKKLCSYMYNADVNNPNESSVINSSDLSHKWLKNIGHYILSKETVKYLTTRMPQLRSEIESNVIQNKQDIERFINNIN</sequence>
<dbReference type="Proteomes" id="UP000244803">
    <property type="component" value="Chromosome 4"/>
</dbReference>
<dbReference type="CDD" id="cd00170">
    <property type="entry name" value="SEC14"/>
    <property type="match status" value="1"/>
</dbReference>
<dbReference type="SUPFAM" id="SSF52087">
    <property type="entry name" value="CRAL/TRIO domain"/>
    <property type="match status" value="1"/>
</dbReference>
<dbReference type="Gene3D" id="3.40.525.10">
    <property type="entry name" value="CRAL-TRIO lipid binding domain"/>
    <property type="match status" value="1"/>
</dbReference>
<evidence type="ECO:0000313" key="2">
    <source>
        <dbReference type="EMBL" id="UKJ90032.2"/>
    </source>
</evidence>
<reference evidence="2" key="1">
    <citation type="submission" date="2022-07" db="EMBL/GenBank/DDBJ databases">
        <title>Evaluation of T. orientalis genome assembly methods using nanopore sequencing and analysis of variation between genomes.</title>
        <authorList>
            <person name="Yam J."/>
            <person name="Micallef M.L."/>
            <person name="Liu M."/>
            <person name="Djordjevic S.P."/>
            <person name="Bogema D.R."/>
            <person name="Jenkins C."/>
        </authorList>
    </citation>
    <scope>NUCLEOTIDE SEQUENCE</scope>
    <source>
        <strain evidence="2">Fish Creek</strain>
    </source>
</reference>
<dbReference type="PROSITE" id="PS50191">
    <property type="entry name" value="CRAL_TRIO"/>
    <property type="match status" value="1"/>
</dbReference>
<feature type="domain" description="CRAL-TRIO" evidence="1">
    <location>
        <begin position="129"/>
        <end position="290"/>
    </location>
</feature>
<dbReference type="InterPro" id="IPR001251">
    <property type="entry name" value="CRAL-TRIO_dom"/>
</dbReference>
<name>A0A976QR54_THEOR</name>
<protein>
    <submittedName>
        <fullName evidence="2">Phosphoinositide binding protein</fullName>
    </submittedName>
</protein>